<organismHost>
    <name type="scientific">Chlorella</name>
    <dbReference type="NCBI Taxonomy" id="3071"/>
</organismHost>
<dbReference type="GeneID" id="5659480"/>
<dbReference type="RefSeq" id="YP_001497891.1">
    <property type="nucleotide sequence ID" value="NC_009898.1"/>
</dbReference>
<name>A7IXM0_PBCVN</name>
<evidence type="ECO:0000313" key="1">
    <source>
        <dbReference type="EMBL" id="ABT15094.1"/>
    </source>
</evidence>
<gene>
    <name evidence="1" type="primary">b695L</name>
    <name evidence="1" type="ORF">NY2A_b695L</name>
</gene>
<dbReference type="OrthoDB" id="36727at10239"/>
<keyword evidence="2" id="KW-1185">Reference proteome</keyword>
<sequence length="191" mass="20831">MTLIFSKSDKVCEFSKNTYFGLHSSVILTTSVNSPEASCENPVLVPALENPVQGQPANMISTCVHFVASNEHTSSNTGISGCFFLRNDLASSFFSTNAIGSTISLRPCVIPPMPENKSSARKTIYSYFLKKNKKNLSMKYTHGPCSLRLSYSSCCFQDSSCQIPQARKIPKASLLLRTSSCSSCEQTLSVV</sequence>
<dbReference type="Proteomes" id="UP000202419">
    <property type="component" value="Segment"/>
</dbReference>
<proteinExistence type="predicted"/>
<organism evidence="1 2">
    <name type="scientific">Paramecium bursaria Chlorella virus NY2A</name>
    <name type="common">PBCV-NY2A</name>
    <dbReference type="NCBI Taxonomy" id="46021"/>
    <lineage>
        <taxon>Viruses</taxon>
        <taxon>Varidnaviria</taxon>
        <taxon>Bamfordvirae</taxon>
        <taxon>Nucleocytoviricota</taxon>
        <taxon>Megaviricetes</taxon>
        <taxon>Algavirales</taxon>
        <taxon>Phycodnaviridae</taxon>
        <taxon>Chlorovirus</taxon>
        <taxon>Chlorovirus americanus</taxon>
    </lineage>
</organism>
<protein>
    <submittedName>
        <fullName evidence="1">Uncharacterized protein b695L</fullName>
    </submittedName>
</protein>
<dbReference type="KEGG" id="vg:5659480"/>
<reference evidence="1 2" key="1">
    <citation type="journal article" date="2007" name="Virology">
        <title>Sequence and annotation of the 369-kb NY-2A and the 345-kb AR158 viruses that infect Chlorella NC64A.</title>
        <authorList>
            <person name="Fitzgerald L.A."/>
            <person name="Graves M.V."/>
            <person name="Li X."/>
            <person name="Feldblyum T."/>
            <person name="Nierman W.C."/>
            <person name="Van Etten J.L."/>
        </authorList>
    </citation>
    <scope>NUCLEOTIDE SEQUENCE [LARGE SCALE GENOMIC DNA]</scope>
    <source>
        <strain evidence="1 2">NY-2A</strain>
    </source>
</reference>
<evidence type="ECO:0000313" key="2">
    <source>
        <dbReference type="Proteomes" id="UP000202419"/>
    </source>
</evidence>
<accession>A7IXM0</accession>
<dbReference type="EMBL" id="DQ491002">
    <property type="protein sequence ID" value="ABT15094.1"/>
    <property type="molecule type" value="Genomic_DNA"/>
</dbReference>